<keyword evidence="7" id="KW-0234">DNA repair</keyword>
<evidence type="ECO:0000259" key="10">
    <source>
        <dbReference type="PROSITE" id="PS51194"/>
    </source>
</evidence>
<dbReference type="Proteomes" id="UP001597375">
    <property type="component" value="Unassembled WGS sequence"/>
</dbReference>
<dbReference type="SUPFAM" id="SSF50249">
    <property type="entry name" value="Nucleic acid-binding proteins"/>
    <property type="match status" value="1"/>
</dbReference>
<name>A0ABW5D5L2_9BACT</name>
<evidence type="ECO:0000256" key="5">
    <source>
        <dbReference type="ARBA" id="ARBA00022840"/>
    </source>
</evidence>
<dbReference type="InterPro" id="IPR011545">
    <property type="entry name" value="DEAD/DEAH_box_helicase_dom"/>
</dbReference>
<keyword evidence="2" id="KW-0227">DNA damage</keyword>
<evidence type="ECO:0000256" key="7">
    <source>
        <dbReference type="ARBA" id="ARBA00023204"/>
    </source>
</evidence>
<accession>A0ABW5D5L2</accession>
<evidence type="ECO:0000256" key="2">
    <source>
        <dbReference type="ARBA" id="ARBA00022763"/>
    </source>
</evidence>
<evidence type="ECO:0000256" key="8">
    <source>
        <dbReference type="ARBA" id="ARBA00049819"/>
    </source>
</evidence>
<proteinExistence type="predicted"/>
<feature type="domain" description="Helicase C-terminal" evidence="10">
    <location>
        <begin position="465"/>
        <end position="621"/>
    </location>
</feature>
<dbReference type="NCBIfam" id="NF008168">
    <property type="entry name" value="PRK10917.2-2"/>
    <property type="match status" value="1"/>
</dbReference>
<dbReference type="Pfam" id="PF19833">
    <property type="entry name" value="RecG_dom3_C"/>
    <property type="match status" value="1"/>
</dbReference>
<keyword evidence="3 11" id="KW-0378">Hydrolase</keyword>
<dbReference type="CDD" id="cd17992">
    <property type="entry name" value="DEXHc_RecG"/>
    <property type="match status" value="1"/>
</dbReference>
<sequence length="689" mass="76567">MKIEVPSVITGQTELNTLPDLSAKEVQALHSADLLTVADLVSYFPKRYEDRRQFDRFPNQPTAKAVCLIGGVIDARTKGFGKTRFYEAIVMDGSGGVFGSGKITCRWFNMPYMSKVIAAGHQVIAYGKVKEASGRLIIDHPEIEVIREDEEEAETIHLNRIVPIYKNISGINRRRLREIIHRVATACLGGDEAPALPFPYEVCGTDRAKDVFETHFPGSEESGKIARRRFALEAFFVLQLNVVWQRTRYLSHNGRVLGKKTTLLKAFYESLPFDLTGAQKRSIKEILADMRSERPMNRLLQGDVGAGKTFVAMASMLLAIDSGADAALMAPTQILAEQHFLTFQKWLSPLGVNLVLRTSSRREEAVDSHGPTIFIGTHALLYDPELFSDLGFVVIDEQHKFGVVQRASLIRQGTLPDVLVMTATPIPRTLTMTVYGDLDVSLLDEKPAGRGKIVTALRNKPKQKDITDFVKAQLAEGRQAYLVYPLVEESESIKAESAILAHGKWQKRLGAEKVGLLHGKLRPEEKDSVMEDFRSGNTKVLVCTSIIEVGVDVPNANLLILHHAERFGLAQIHQLRGRIGRGEHKSYCILLTDSKLPEAIEKLSVLEKSNDGFEIAEADLQLRGPGDVLGTAQSGLTDLRFADFITDTDLIREARALADNVFREDPTLTQAHRLLRPLISQNHETQGAH</sequence>
<gene>
    <name evidence="11" type="primary">recG</name>
    <name evidence="11" type="ORF">ACFSSA_06735</name>
</gene>
<dbReference type="CDD" id="cd04488">
    <property type="entry name" value="RecG_wedge_OBF"/>
    <property type="match status" value="1"/>
</dbReference>
<keyword evidence="4 11" id="KW-0347">Helicase</keyword>
<dbReference type="Gene3D" id="2.40.50.140">
    <property type="entry name" value="Nucleic acid-binding proteins"/>
    <property type="match status" value="1"/>
</dbReference>
<dbReference type="InterPro" id="IPR045562">
    <property type="entry name" value="RecG_dom3_C"/>
</dbReference>
<dbReference type="InterPro" id="IPR027417">
    <property type="entry name" value="P-loop_NTPase"/>
</dbReference>
<reference evidence="12" key="1">
    <citation type="journal article" date="2019" name="Int. J. Syst. Evol. Microbiol.">
        <title>The Global Catalogue of Microorganisms (GCM) 10K type strain sequencing project: providing services to taxonomists for standard genome sequencing and annotation.</title>
        <authorList>
            <consortium name="The Broad Institute Genomics Platform"/>
            <consortium name="The Broad Institute Genome Sequencing Center for Infectious Disease"/>
            <person name="Wu L."/>
            <person name="Ma J."/>
        </authorList>
    </citation>
    <scope>NUCLEOTIDE SEQUENCE [LARGE SCALE GENOMIC DNA]</scope>
    <source>
        <strain evidence="12">CGMCC 4.7106</strain>
    </source>
</reference>
<organism evidence="11 12">
    <name type="scientific">Luteolibacter algae</name>
    <dbReference type="NCBI Taxonomy" id="454151"/>
    <lineage>
        <taxon>Bacteria</taxon>
        <taxon>Pseudomonadati</taxon>
        <taxon>Verrucomicrobiota</taxon>
        <taxon>Verrucomicrobiia</taxon>
        <taxon>Verrucomicrobiales</taxon>
        <taxon>Verrucomicrobiaceae</taxon>
        <taxon>Luteolibacter</taxon>
    </lineage>
</organism>
<dbReference type="InterPro" id="IPR047112">
    <property type="entry name" value="RecG/Mfd"/>
</dbReference>
<dbReference type="PANTHER" id="PTHR47964">
    <property type="entry name" value="ATP-DEPENDENT DNA HELICASE HOMOLOG RECG, CHLOROPLASTIC"/>
    <property type="match status" value="1"/>
</dbReference>
<comment type="caution">
    <text evidence="11">The sequence shown here is derived from an EMBL/GenBank/DDBJ whole genome shotgun (WGS) entry which is preliminary data.</text>
</comment>
<evidence type="ECO:0000256" key="1">
    <source>
        <dbReference type="ARBA" id="ARBA00022741"/>
    </source>
</evidence>
<evidence type="ECO:0000259" key="9">
    <source>
        <dbReference type="PROSITE" id="PS51192"/>
    </source>
</evidence>
<dbReference type="GO" id="GO:0016787">
    <property type="term" value="F:hydrolase activity"/>
    <property type="evidence" value="ECO:0007669"/>
    <property type="project" value="UniProtKB-KW"/>
</dbReference>
<dbReference type="EMBL" id="JBHUIT010000007">
    <property type="protein sequence ID" value="MFD2256363.1"/>
    <property type="molecule type" value="Genomic_DNA"/>
</dbReference>
<dbReference type="Pfam" id="PF00270">
    <property type="entry name" value="DEAD"/>
    <property type="match status" value="1"/>
</dbReference>
<dbReference type="GO" id="GO:0003678">
    <property type="term" value="F:DNA helicase activity"/>
    <property type="evidence" value="ECO:0007669"/>
    <property type="project" value="UniProtKB-EC"/>
</dbReference>
<keyword evidence="5" id="KW-0067">ATP-binding</keyword>
<dbReference type="SMART" id="SM00490">
    <property type="entry name" value="HELICc"/>
    <property type="match status" value="1"/>
</dbReference>
<evidence type="ECO:0000256" key="3">
    <source>
        <dbReference type="ARBA" id="ARBA00022801"/>
    </source>
</evidence>
<dbReference type="PANTHER" id="PTHR47964:SF1">
    <property type="entry name" value="ATP-DEPENDENT DNA HELICASE HOMOLOG RECG, CHLOROPLASTIC"/>
    <property type="match status" value="1"/>
</dbReference>
<dbReference type="PROSITE" id="PS51192">
    <property type="entry name" value="HELICASE_ATP_BIND_1"/>
    <property type="match status" value="1"/>
</dbReference>
<dbReference type="SMART" id="SM00487">
    <property type="entry name" value="DEXDc"/>
    <property type="match status" value="1"/>
</dbReference>
<evidence type="ECO:0000256" key="6">
    <source>
        <dbReference type="ARBA" id="ARBA00023125"/>
    </source>
</evidence>
<dbReference type="InterPro" id="IPR012340">
    <property type="entry name" value="NA-bd_OB-fold"/>
</dbReference>
<dbReference type="PROSITE" id="PS51194">
    <property type="entry name" value="HELICASE_CTER"/>
    <property type="match status" value="1"/>
</dbReference>
<dbReference type="Pfam" id="PF17191">
    <property type="entry name" value="RecG_wedge"/>
    <property type="match status" value="1"/>
</dbReference>
<dbReference type="InterPro" id="IPR014001">
    <property type="entry name" value="Helicase_ATP-bd"/>
</dbReference>
<dbReference type="RefSeq" id="WP_386819532.1">
    <property type="nucleotide sequence ID" value="NZ_JBHUIT010000007.1"/>
</dbReference>
<evidence type="ECO:0000313" key="12">
    <source>
        <dbReference type="Proteomes" id="UP001597375"/>
    </source>
</evidence>
<keyword evidence="6" id="KW-0238">DNA-binding</keyword>
<dbReference type="InterPro" id="IPR001650">
    <property type="entry name" value="Helicase_C-like"/>
</dbReference>
<dbReference type="Pfam" id="PF00271">
    <property type="entry name" value="Helicase_C"/>
    <property type="match status" value="1"/>
</dbReference>
<keyword evidence="1" id="KW-0547">Nucleotide-binding</keyword>
<dbReference type="InterPro" id="IPR033454">
    <property type="entry name" value="RecG_wedge"/>
</dbReference>
<evidence type="ECO:0000256" key="4">
    <source>
        <dbReference type="ARBA" id="ARBA00022806"/>
    </source>
</evidence>
<evidence type="ECO:0000313" key="11">
    <source>
        <dbReference type="EMBL" id="MFD2256363.1"/>
    </source>
</evidence>
<keyword evidence="12" id="KW-1185">Reference proteome</keyword>
<dbReference type="SUPFAM" id="SSF52540">
    <property type="entry name" value="P-loop containing nucleoside triphosphate hydrolases"/>
    <property type="match status" value="2"/>
</dbReference>
<feature type="domain" description="Helicase ATP-binding" evidence="9">
    <location>
        <begin position="289"/>
        <end position="443"/>
    </location>
</feature>
<protein>
    <recommendedName>
        <fullName evidence="8">Probable DNA 3'-5' helicase RecG</fullName>
    </recommendedName>
</protein>
<dbReference type="Gene3D" id="3.40.50.300">
    <property type="entry name" value="P-loop containing nucleotide triphosphate hydrolases"/>
    <property type="match status" value="2"/>
</dbReference>